<feature type="transmembrane region" description="Helical" evidence="1">
    <location>
        <begin position="286"/>
        <end position="309"/>
    </location>
</feature>
<dbReference type="Pfam" id="PF13489">
    <property type="entry name" value="Methyltransf_23"/>
    <property type="match status" value="1"/>
</dbReference>
<reference evidence="2" key="1">
    <citation type="submission" date="2018-05" db="EMBL/GenBank/DDBJ databases">
        <authorList>
            <person name="Lanie J.A."/>
            <person name="Ng W.-L."/>
            <person name="Kazmierczak K.M."/>
            <person name="Andrzejewski T.M."/>
            <person name="Davidsen T.M."/>
            <person name="Wayne K.J."/>
            <person name="Tettelin H."/>
            <person name="Glass J.I."/>
            <person name="Rusch D."/>
            <person name="Podicherti R."/>
            <person name="Tsui H.-C.T."/>
            <person name="Winkler M.E."/>
        </authorList>
    </citation>
    <scope>NUCLEOTIDE SEQUENCE</scope>
</reference>
<gene>
    <name evidence="2" type="ORF">METZ01_LOCUS74072</name>
</gene>
<sequence length="329" mass="37805">MIDSNVTRKPNCAFCGKSLTVYILKNICRKGITCNVLECTECQIAMTHPFPTDKEIDDLYSTGNYRTDVGTRFNPIVENLVYQATVVKRRRIEKYAKIGKIIDIGCGRGLFLDVMRRGGWDVVGLELNKQTASYAEHVYDLDVYAGKDVELSLESGNFDVVHFCGVLEHSKKPNVLLSEAHRILKNNGLLIVLLPDIRSFEFKLGRENWLHLDLPFHLFHFTEEGLIQILREKGFKIINIKRFHLEYSPFGWLQTLLNLSRIRFNLLYDLLKPESFRKDKEKLVDLLGAIATLILLPIYLPLALFLSIFEPVFFKRGSIVEVYASKDKS</sequence>
<keyword evidence="1" id="KW-0812">Transmembrane</keyword>
<evidence type="ECO:0000313" key="2">
    <source>
        <dbReference type="EMBL" id="SVA21218.1"/>
    </source>
</evidence>
<dbReference type="AlphaFoldDB" id="A0A381U0M1"/>
<dbReference type="SUPFAM" id="SSF53335">
    <property type="entry name" value="S-adenosyl-L-methionine-dependent methyltransferases"/>
    <property type="match status" value="1"/>
</dbReference>
<protein>
    <recommendedName>
        <fullName evidence="3">Methyltransferase type 11 domain-containing protein</fullName>
    </recommendedName>
</protein>
<dbReference type="InterPro" id="IPR029063">
    <property type="entry name" value="SAM-dependent_MTases_sf"/>
</dbReference>
<keyword evidence="1" id="KW-1133">Transmembrane helix</keyword>
<organism evidence="2">
    <name type="scientific">marine metagenome</name>
    <dbReference type="NCBI Taxonomy" id="408172"/>
    <lineage>
        <taxon>unclassified sequences</taxon>
        <taxon>metagenomes</taxon>
        <taxon>ecological metagenomes</taxon>
    </lineage>
</organism>
<name>A0A381U0M1_9ZZZZ</name>
<dbReference type="PANTHER" id="PTHR43861:SF6">
    <property type="entry name" value="METHYLTRANSFERASE TYPE 11"/>
    <property type="match status" value="1"/>
</dbReference>
<dbReference type="Gene3D" id="3.40.50.150">
    <property type="entry name" value="Vaccinia Virus protein VP39"/>
    <property type="match status" value="1"/>
</dbReference>
<dbReference type="EMBL" id="UINC01005420">
    <property type="protein sequence ID" value="SVA21218.1"/>
    <property type="molecule type" value="Genomic_DNA"/>
</dbReference>
<proteinExistence type="predicted"/>
<dbReference type="PANTHER" id="PTHR43861">
    <property type="entry name" value="TRANS-ACONITATE 2-METHYLTRANSFERASE-RELATED"/>
    <property type="match status" value="1"/>
</dbReference>
<accession>A0A381U0M1</accession>
<evidence type="ECO:0008006" key="3">
    <source>
        <dbReference type="Google" id="ProtNLM"/>
    </source>
</evidence>
<dbReference type="CDD" id="cd02440">
    <property type="entry name" value="AdoMet_MTases"/>
    <property type="match status" value="1"/>
</dbReference>
<evidence type="ECO:0000256" key="1">
    <source>
        <dbReference type="SAM" id="Phobius"/>
    </source>
</evidence>
<keyword evidence="1" id="KW-0472">Membrane</keyword>